<dbReference type="EMBL" id="CAJVCH010226285">
    <property type="protein sequence ID" value="CAG7732185.1"/>
    <property type="molecule type" value="Genomic_DNA"/>
</dbReference>
<dbReference type="Proteomes" id="UP000708208">
    <property type="component" value="Unassembled WGS sequence"/>
</dbReference>
<evidence type="ECO:0000256" key="5">
    <source>
        <dbReference type="ARBA" id="ARBA00022801"/>
    </source>
</evidence>
<comment type="caution">
    <text evidence="8">The sequence shown here is derived from an EMBL/GenBank/DDBJ whole genome shotgun (WGS) entry which is preliminary data.</text>
</comment>
<dbReference type="OrthoDB" id="427924at2759"/>
<evidence type="ECO:0000256" key="3">
    <source>
        <dbReference type="ARBA" id="ARBA00022722"/>
    </source>
</evidence>
<dbReference type="GO" id="GO:0004519">
    <property type="term" value="F:endonuclease activity"/>
    <property type="evidence" value="ECO:0007669"/>
    <property type="project" value="UniProtKB-KW"/>
</dbReference>
<dbReference type="Pfam" id="PF17917">
    <property type="entry name" value="RT_RNaseH"/>
    <property type="match status" value="1"/>
</dbReference>
<keyword evidence="2" id="KW-0548">Nucleotidyltransferase</keyword>
<dbReference type="InterPro" id="IPR050951">
    <property type="entry name" value="Retrovirus_Pol_polyprotein"/>
</dbReference>
<sequence length="156" mass="18152">MNETFVIQTDASGGGLGSVLTQVRNGKYYPVWFASKSLNPAQKNYSTSEQECLAVIWAIKKFRGFIEFSRFIVETDHQALCWLRKIKEPVGRLARWSIELQGYDFDFRYRKGILNQPADAMSRVDEVCLIEQFNLVSRKVFIKSQHEDLEFENEEN</sequence>
<keyword evidence="6" id="KW-0695">RNA-directed DNA polymerase</keyword>
<evidence type="ECO:0000313" key="9">
    <source>
        <dbReference type="Proteomes" id="UP000708208"/>
    </source>
</evidence>
<keyword evidence="3" id="KW-0540">Nuclease</keyword>
<dbReference type="GO" id="GO:0016787">
    <property type="term" value="F:hydrolase activity"/>
    <property type="evidence" value="ECO:0007669"/>
    <property type="project" value="UniProtKB-KW"/>
</dbReference>
<proteinExistence type="predicted"/>
<evidence type="ECO:0000256" key="6">
    <source>
        <dbReference type="ARBA" id="ARBA00022918"/>
    </source>
</evidence>
<keyword evidence="9" id="KW-1185">Reference proteome</keyword>
<evidence type="ECO:0000259" key="7">
    <source>
        <dbReference type="Pfam" id="PF17917"/>
    </source>
</evidence>
<dbReference type="CDD" id="cd09274">
    <property type="entry name" value="RNase_HI_RT_Ty3"/>
    <property type="match status" value="1"/>
</dbReference>
<dbReference type="PANTHER" id="PTHR37984:SF5">
    <property type="entry name" value="PROTEIN NYNRIN-LIKE"/>
    <property type="match status" value="1"/>
</dbReference>
<dbReference type="PANTHER" id="PTHR37984">
    <property type="entry name" value="PROTEIN CBG26694"/>
    <property type="match status" value="1"/>
</dbReference>
<reference evidence="8" key="1">
    <citation type="submission" date="2021-06" db="EMBL/GenBank/DDBJ databases">
        <authorList>
            <person name="Hodson N. C."/>
            <person name="Mongue J. A."/>
            <person name="Jaron S. K."/>
        </authorList>
    </citation>
    <scope>NUCLEOTIDE SEQUENCE</scope>
</reference>
<accession>A0A8J2P556</accession>
<evidence type="ECO:0000256" key="2">
    <source>
        <dbReference type="ARBA" id="ARBA00022695"/>
    </source>
</evidence>
<dbReference type="InterPro" id="IPR041373">
    <property type="entry name" value="RT_RNaseH"/>
</dbReference>
<evidence type="ECO:0000256" key="4">
    <source>
        <dbReference type="ARBA" id="ARBA00022759"/>
    </source>
</evidence>
<gene>
    <name evidence="8" type="ORF">AFUS01_LOCUS20717</name>
</gene>
<name>A0A8J2P556_9HEXA</name>
<keyword evidence="4" id="KW-0255">Endonuclease</keyword>
<organism evidence="8 9">
    <name type="scientific">Allacma fusca</name>
    <dbReference type="NCBI Taxonomy" id="39272"/>
    <lineage>
        <taxon>Eukaryota</taxon>
        <taxon>Metazoa</taxon>
        <taxon>Ecdysozoa</taxon>
        <taxon>Arthropoda</taxon>
        <taxon>Hexapoda</taxon>
        <taxon>Collembola</taxon>
        <taxon>Symphypleona</taxon>
        <taxon>Sminthuridae</taxon>
        <taxon>Allacma</taxon>
    </lineage>
</organism>
<dbReference type="GO" id="GO:0003964">
    <property type="term" value="F:RNA-directed DNA polymerase activity"/>
    <property type="evidence" value="ECO:0007669"/>
    <property type="project" value="UniProtKB-KW"/>
</dbReference>
<evidence type="ECO:0000313" key="8">
    <source>
        <dbReference type="EMBL" id="CAG7732185.1"/>
    </source>
</evidence>
<evidence type="ECO:0000256" key="1">
    <source>
        <dbReference type="ARBA" id="ARBA00022679"/>
    </source>
</evidence>
<dbReference type="AlphaFoldDB" id="A0A8J2P556"/>
<feature type="domain" description="Reverse transcriptase RNase H-like" evidence="7">
    <location>
        <begin position="2"/>
        <end position="103"/>
    </location>
</feature>
<keyword evidence="1" id="KW-0808">Transferase</keyword>
<keyword evidence="5" id="KW-0378">Hydrolase</keyword>
<protein>
    <recommendedName>
        <fullName evidence="7">Reverse transcriptase RNase H-like domain-containing protein</fullName>
    </recommendedName>
</protein>
<dbReference type="FunFam" id="3.10.20.370:FF:000001">
    <property type="entry name" value="Retrovirus-related Pol polyprotein from transposon 17.6-like protein"/>
    <property type="match status" value="1"/>
</dbReference>